<name>A0AC61ZU21_9ARCH</name>
<reference evidence="1 2" key="2">
    <citation type="journal article" date="2024" name="Int. J. Syst. Evol. Microbiol.">
        <title>Promethearchaeum syntrophicum gen. nov., sp. nov., an anaerobic, obligately syntrophic archaeon, the first isolate of the lineage 'Asgard' archaea, and proposal of the new archaeal phylum Promethearchaeota phyl. nov. and kingdom Promethearchaeati regn. nov.</title>
        <authorList>
            <person name="Imachi H."/>
            <person name="Nobu M.K."/>
            <person name="Kato S."/>
            <person name="Takaki Y."/>
            <person name="Miyazaki M."/>
            <person name="Miyata M."/>
            <person name="Ogawara M."/>
            <person name="Saito Y."/>
            <person name="Sakai S."/>
            <person name="Tahara Y.O."/>
            <person name="Takano Y."/>
            <person name="Tasumi E."/>
            <person name="Uematsu K."/>
            <person name="Yoshimura T."/>
            <person name="Itoh T."/>
            <person name="Ohkuma M."/>
            <person name="Takai K."/>
        </authorList>
    </citation>
    <scope>NUCLEOTIDE SEQUENCE [LARGE SCALE GENOMIC DNA]</scope>
    <source>
        <strain evidence="1 2">MK-D1</strain>
    </source>
</reference>
<organism evidence="1 2">
    <name type="scientific">Promethearchaeum syntrophicum</name>
    <dbReference type="NCBI Taxonomy" id="2594042"/>
    <lineage>
        <taxon>Archaea</taxon>
        <taxon>Promethearchaeati</taxon>
        <taxon>Promethearchaeota</taxon>
        <taxon>Promethearchaeia</taxon>
        <taxon>Promethearchaeales</taxon>
        <taxon>Promethearchaeaceae</taxon>
        <taxon>Promethearchaeum</taxon>
    </lineage>
</organism>
<gene>
    <name evidence="1" type="ORF">DSAG12_04375</name>
</gene>
<dbReference type="Proteomes" id="UP000321408">
    <property type="component" value="Chromosome"/>
</dbReference>
<proteinExistence type="predicted"/>
<sequence length="223" mass="26274">MNEKLKEKSNDFPLCKSNCVFNHGETDSYLEKNEEVINCSINFVFHPEIKGKKLNCYFNLEELMNILEEEIQSVSGKYSSNVDIEEFYNAEQEGLESLKKHPPEILYSIKSSDLEKEFQPVEIMSPRKEVLQKIIDMLKNSPGMSNSKTNKRQSLIDERKFRGFTLDLMDEKNEKYEEVLSEKTILYFKIRAIYHERTLREEIACFLNEIGKKDYEQLTDILL</sequence>
<accession>A0AC61ZU21</accession>
<reference evidence="1 2" key="1">
    <citation type="journal article" date="2020" name="Nature">
        <title>Isolation of an archaeon at the prokaryote-eukaryote interface.</title>
        <authorList>
            <person name="Imachi H."/>
            <person name="Nobu M.K."/>
            <person name="Nakahara N."/>
            <person name="Morono Y."/>
            <person name="Ogawara M."/>
            <person name="Takaki Y."/>
            <person name="Takano Y."/>
            <person name="Uematsu K."/>
            <person name="Ikuta T."/>
            <person name="Ito M."/>
            <person name="Matsui Y."/>
            <person name="Miyazaki M."/>
            <person name="Murata K."/>
            <person name="Saito Y."/>
            <person name="Sakai S."/>
            <person name="Song C."/>
            <person name="Tasumi E."/>
            <person name="Yamanaka Y."/>
            <person name="Yamaguchi T."/>
            <person name="Kamagata Y."/>
            <person name="Tamaki H."/>
            <person name="Takai K."/>
        </authorList>
    </citation>
    <scope>NUCLEOTIDE SEQUENCE [LARGE SCALE GENOMIC DNA]</scope>
    <source>
        <strain evidence="1 2">MK-D1</strain>
    </source>
</reference>
<evidence type="ECO:0000313" key="1">
    <source>
        <dbReference type="EMBL" id="XDF89304.1"/>
    </source>
</evidence>
<dbReference type="EMBL" id="CP042905">
    <property type="protein sequence ID" value="XDF89304.1"/>
    <property type="molecule type" value="Genomic_DNA"/>
</dbReference>
<keyword evidence="2" id="KW-1185">Reference proteome</keyword>
<evidence type="ECO:0000313" key="2">
    <source>
        <dbReference type="Proteomes" id="UP000321408"/>
    </source>
</evidence>
<protein>
    <submittedName>
        <fullName evidence="1">Uncharacterized protein</fullName>
    </submittedName>
</protein>